<name>A0A3M7R2W7_BRAPC</name>
<dbReference type="Proteomes" id="UP000276133">
    <property type="component" value="Unassembled WGS sequence"/>
</dbReference>
<gene>
    <name evidence="2" type="ORF">BpHYR1_028073</name>
</gene>
<organism evidence="2 3">
    <name type="scientific">Brachionus plicatilis</name>
    <name type="common">Marine rotifer</name>
    <name type="synonym">Brachionus muelleri</name>
    <dbReference type="NCBI Taxonomy" id="10195"/>
    <lineage>
        <taxon>Eukaryota</taxon>
        <taxon>Metazoa</taxon>
        <taxon>Spiralia</taxon>
        <taxon>Gnathifera</taxon>
        <taxon>Rotifera</taxon>
        <taxon>Eurotatoria</taxon>
        <taxon>Monogononta</taxon>
        <taxon>Pseudotrocha</taxon>
        <taxon>Ploima</taxon>
        <taxon>Brachionidae</taxon>
        <taxon>Brachionus</taxon>
    </lineage>
</organism>
<protein>
    <submittedName>
        <fullName evidence="2">Uncharacterized protein</fullName>
    </submittedName>
</protein>
<comment type="caution">
    <text evidence="2">The sequence shown here is derived from an EMBL/GenBank/DDBJ whole genome shotgun (WGS) entry which is preliminary data.</text>
</comment>
<dbReference type="AlphaFoldDB" id="A0A3M7R2W7"/>
<evidence type="ECO:0000313" key="3">
    <source>
        <dbReference type="Proteomes" id="UP000276133"/>
    </source>
</evidence>
<keyword evidence="1" id="KW-1133">Transmembrane helix</keyword>
<accession>A0A3M7R2W7</accession>
<keyword evidence="1" id="KW-0812">Transmembrane</keyword>
<feature type="transmembrane region" description="Helical" evidence="1">
    <location>
        <begin position="35"/>
        <end position="59"/>
    </location>
</feature>
<proteinExistence type="predicted"/>
<sequence length="86" mass="9747">MQIRHSENEFYAVSGLHNDIQKPQSKNKNSNFKKIICIAGSCLGALVLIAIIVVIILFATKLNAQYFFDFQLRPKLLIANLNKKNI</sequence>
<reference evidence="2 3" key="1">
    <citation type="journal article" date="2018" name="Sci. Rep.">
        <title>Genomic signatures of local adaptation to the degree of environmental predictability in rotifers.</title>
        <authorList>
            <person name="Franch-Gras L."/>
            <person name="Hahn C."/>
            <person name="Garcia-Roger E.M."/>
            <person name="Carmona M.J."/>
            <person name="Serra M."/>
            <person name="Gomez A."/>
        </authorList>
    </citation>
    <scope>NUCLEOTIDE SEQUENCE [LARGE SCALE GENOMIC DNA]</scope>
    <source>
        <strain evidence="2">HYR1</strain>
    </source>
</reference>
<evidence type="ECO:0000313" key="2">
    <source>
        <dbReference type="EMBL" id="RNA17942.1"/>
    </source>
</evidence>
<keyword evidence="3" id="KW-1185">Reference proteome</keyword>
<evidence type="ECO:0000256" key="1">
    <source>
        <dbReference type="SAM" id="Phobius"/>
    </source>
</evidence>
<dbReference type="EMBL" id="REGN01004339">
    <property type="protein sequence ID" value="RNA17942.1"/>
    <property type="molecule type" value="Genomic_DNA"/>
</dbReference>
<keyword evidence="1" id="KW-0472">Membrane</keyword>